<evidence type="ECO:0000313" key="3">
    <source>
        <dbReference type="Proteomes" id="UP000789595"/>
    </source>
</evidence>
<keyword evidence="3" id="KW-1185">Reference proteome</keyword>
<proteinExistence type="predicted"/>
<sequence>MSWKRAVGTVAAQTGACGALLSLPDDVRDDVGVAPGVAAIYAAGAGTCYALRPAAAESIAARVAWYGLFAGPVSGSLAMGVAAYAASLILPPTSPLPPAGQARLTAALQERDLGSLAGARHLPPETVAHLWHEALSPFLEDEGCDAKDCGPFAPAVAQIQRRPAARDALRRVAADLGGGEGFEGLALALVAAERCVDGDTQRCADVAWALGKAAPVVPPAVRRRATSVPTFAPAATYVGRRPGYKFTAGARGVGYYLDYPAQPLPTSFEPVGEAPDTALHAAQLAWWVAEARASDQNAFAAQASTLWRPTPRAIARVVLGGAALERSAGKAPEAGVVACVELARAFGGDVRPVDGAHLALQEKIFGAQQPPPSS</sequence>
<dbReference type="AlphaFoldDB" id="A0A8J2WY18"/>
<dbReference type="OrthoDB" id="10652285at2759"/>
<dbReference type="Proteomes" id="UP000789595">
    <property type="component" value="Unassembled WGS sequence"/>
</dbReference>
<keyword evidence="1" id="KW-0472">Membrane</keyword>
<feature type="transmembrane region" description="Helical" evidence="1">
    <location>
        <begin position="32"/>
        <end position="51"/>
    </location>
</feature>
<evidence type="ECO:0000313" key="2">
    <source>
        <dbReference type="EMBL" id="CAH0366221.1"/>
    </source>
</evidence>
<keyword evidence="1" id="KW-0812">Transmembrane</keyword>
<name>A0A8J2WY18_9STRA</name>
<keyword evidence="1" id="KW-1133">Transmembrane helix</keyword>
<gene>
    <name evidence="2" type="ORF">PECAL_1P26990</name>
</gene>
<accession>A0A8J2WY18</accession>
<evidence type="ECO:0000256" key="1">
    <source>
        <dbReference type="SAM" id="Phobius"/>
    </source>
</evidence>
<feature type="transmembrane region" description="Helical" evidence="1">
    <location>
        <begin position="63"/>
        <end position="86"/>
    </location>
</feature>
<dbReference type="EMBL" id="CAKKNE010000001">
    <property type="protein sequence ID" value="CAH0366221.1"/>
    <property type="molecule type" value="Genomic_DNA"/>
</dbReference>
<organism evidence="2 3">
    <name type="scientific">Pelagomonas calceolata</name>
    <dbReference type="NCBI Taxonomy" id="35677"/>
    <lineage>
        <taxon>Eukaryota</taxon>
        <taxon>Sar</taxon>
        <taxon>Stramenopiles</taxon>
        <taxon>Ochrophyta</taxon>
        <taxon>Pelagophyceae</taxon>
        <taxon>Pelagomonadales</taxon>
        <taxon>Pelagomonadaceae</taxon>
        <taxon>Pelagomonas</taxon>
    </lineage>
</organism>
<reference evidence="2" key="1">
    <citation type="submission" date="2021-11" db="EMBL/GenBank/DDBJ databases">
        <authorList>
            <consortium name="Genoscope - CEA"/>
            <person name="William W."/>
        </authorList>
    </citation>
    <scope>NUCLEOTIDE SEQUENCE</scope>
</reference>
<protein>
    <submittedName>
        <fullName evidence="2">Uncharacterized protein</fullName>
    </submittedName>
</protein>
<comment type="caution">
    <text evidence="2">The sequence shown here is derived from an EMBL/GenBank/DDBJ whole genome shotgun (WGS) entry which is preliminary data.</text>
</comment>